<dbReference type="AlphaFoldDB" id="A0A8J4U8C6"/>
<gene>
    <name evidence="2" type="ORF">DAT39_003084</name>
</gene>
<keyword evidence="1" id="KW-0175">Coiled coil</keyword>
<protein>
    <submittedName>
        <fullName evidence="2">Zinc-binding protein A33-like</fullName>
    </submittedName>
</protein>
<reference evidence="2" key="1">
    <citation type="submission" date="2020-07" db="EMBL/GenBank/DDBJ databases">
        <title>Clarias magur genome sequencing, assembly and annotation.</title>
        <authorList>
            <person name="Kushwaha B."/>
            <person name="Kumar R."/>
            <person name="Das P."/>
            <person name="Joshi C.G."/>
            <person name="Kumar D."/>
            <person name="Nagpure N.S."/>
            <person name="Pandey M."/>
            <person name="Agarwal S."/>
            <person name="Srivastava S."/>
            <person name="Singh M."/>
            <person name="Sahoo L."/>
            <person name="Jayasankar P."/>
            <person name="Meher P.K."/>
            <person name="Koringa P.G."/>
            <person name="Iquebal M.A."/>
            <person name="Das S.P."/>
            <person name="Bit A."/>
            <person name="Patnaik S."/>
            <person name="Patel N."/>
            <person name="Shah T.M."/>
            <person name="Hinsu A."/>
            <person name="Jena J.K."/>
        </authorList>
    </citation>
    <scope>NUCLEOTIDE SEQUENCE</scope>
    <source>
        <strain evidence="2">CIFAMagur01</strain>
        <tissue evidence="2">Testis</tissue>
    </source>
</reference>
<evidence type="ECO:0000313" key="3">
    <source>
        <dbReference type="Proteomes" id="UP000727407"/>
    </source>
</evidence>
<keyword evidence="3" id="KW-1185">Reference proteome</keyword>
<organism evidence="2 3">
    <name type="scientific">Clarias magur</name>
    <name type="common">Asian catfish</name>
    <name type="synonym">Macropteronotus magur</name>
    <dbReference type="NCBI Taxonomy" id="1594786"/>
    <lineage>
        <taxon>Eukaryota</taxon>
        <taxon>Metazoa</taxon>
        <taxon>Chordata</taxon>
        <taxon>Craniata</taxon>
        <taxon>Vertebrata</taxon>
        <taxon>Euteleostomi</taxon>
        <taxon>Actinopterygii</taxon>
        <taxon>Neopterygii</taxon>
        <taxon>Teleostei</taxon>
        <taxon>Ostariophysi</taxon>
        <taxon>Siluriformes</taxon>
        <taxon>Clariidae</taxon>
        <taxon>Clarias</taxon>
    </lineage>
</organism>
<name>A0A8J4U8C6_CLAMG</name>
<feature type="coiled-coil region" evidence="1">
    <location>
        <begin position="61"/>
        <end position="99"/>
    </location>
</feature>
<dbReference type="EMBL" id="QNUK01000024">
    <property type="protein sequence ID" value="KAF5907174.1"/>
    <property type="molecule type" value="Genomic_DNA"/>
</dbReference>
<proteinExistence type="predicted"/>
<dbReference type="PANTHER" id="PTHR24103">
    <property type="entry name" value="E3 UBIQUITIN-PROTEIN LIGASE TRIM"/>
    <property type="match status" value="1"/>
</dbReference>
<accession>A0A8J4U8C6</accession>
<dbReference type="InterPro" id="IPR050143">
    <property type="entry name" value="TRIM/RBCC"/>
</dbReference>
<dbReference type="Proteomes" id="UP000727407">
    <property type="component" value="Unassembled WGS sequence"/>
</dbReference>
<evidence type="ECO:0000256" key="1">
    <source>
        <dbReference type="SAM" id="Coils"/>
    </source>
</evidence>
<evidence type="ECO:0000313" key="2">
    <source>
        <dbReference type="EMBL" id="KAF5907174.1"/>
    </source>
</evidence>
<feature type="non-terminal residue" evidence="2">
    <location>
        <position position="155"/>
    </location>
</feature>
<sequence>TILTGALNILKMKMNNLLQAQGNCHHNIFYLQQQAKYTEDQINEEFKKLKLFLETEEAHMVTELEMEVQQKTARIKDKIEKIQEEINALSNLIRDINVELQSEDIKFVKNFDANMSKAQYKNQDPTPSREVISFVKYLGNLQFQVWSKMQSFIRY</sequence>
<feature type="non-terminal residue" evidence="2">
    <location>
        <position position="1"/>
    </location>
</feature>
<comment type="caution">
    <text evidence="2">The sequence shown here is derived from an EMBL/GenBank/DDBJ whole genome shotgun (WGS) entry which is preliminary data.</text>
</comment>